<feature type="domain" description="N-acetyltransferase" evidence="3">
    <location>
        <begin position="6"/>
        <end position="167"/>
    </location>
</feature>
<evidence type="ECO:0000259" key="3">
    <source>
        <dbReference type="PROSITE" id="PS51186"/>
    </source>
</evidence>
<dbReference type="PANTHER" id="PTHR43072">
    <property type="entry name" value="N-ACETYLTRANSFERASE"/>
    <property type="match status" value="1"/>
</dbReference>
<name>A0ABV8ACS4_9DEIO</name>
<proteinExistence type="predicted"/>
<evidence type="ECO:0000256" key="2">
    <source>
        <dbReference type="ARBA" id="ARBA00023315"/>
    </source>
</evidence>
<evidence type="ECO:0000313" key="5">
    <source>
        <dbReference type="Proteomes" id="UP001595748"/>
    </source>
</evidence>
<organism evidence="4 5">
    <name type="scientific">Deinococcus antarcticus</name>
    <dbReference type="NCBI Taxonomy" id="1298767"/>
    <lineage>
        <taxon>Bacteria</taxon>
        <taxon>Thermotogati</taxon>
        <taxon>Deinococcota</taxon>
        <taxon>Deinococci</taxon>
        <taxon>Deinococcales</taxon>
        <taxon>Deinococcaceae</taxon>
        <taxon>Deinococcus</taxon>
    </lineage>
</organism>
<dbReference type="Pfam" id="PF00583">
    <property type="entry name" value="Acetyltransf_1"/>
    <property type="match status" value="1"/>
</dbReference>
<protein>
    <submittedName>
        <fullName evidence="4">GNAT family N-acetyltransferase</fullName>
        <ecNumber evidence="4">2.3.-.-</ecNumber>
    </submittedName>
</protein>
<dbReference type="EMBL" id="JBHRZF010000168">
    <property type="protein sequence ID" value="MFC3862022.1"/>
    <property type="molecule type" value="Genomic_DNA"/>
</dbReference>
<keyword evidence="2 4" id="KW-0012">Acyltransferase</keyword>
<comment type="caution">
    <text evidence="4">The sequence shown here is derived from an EMBL/GenBank/DDBJ whole genome shotgun (WGS) entry which is preliminary data.</text>
</comment>
<dbReference type="PANTHER" id="PTHR43072:SF23">
    <property type="entry name" value="UPF0039 PROTEIN C11D3.02C"/>
    <property type="match status" value="1"/>
</dbReference>
<keyword evidence="5" id="KW-1185">Reference proteome</keyword>
<dbReference type="SUPFAM" id="SSF55729">
    <property type="entry name" value="Acyl-CoA N-acyltransferases (Nat)"/>
    <property type="match status" value="1"/>
</dbReference>
<gene>
    <name evidence="4" type="ORF">ACFOPQ_14735</name>
</gene>
<dbReference type="CDD" id="cd04301">
    <property type="entry name" value="NAT_SF"/>
    <property type="match status" value="1"/>
</dbReference>
<dbReference type="InterPro" id="IPR016181">
    <property type="entry name" value="Acyl_CoA_acyltransferase"/>
</dbReference>
<dbReference type="PROSITE" id="PS51186">
    <property type="entry name" value="GNAT"/>
    <property type="match status" value="1"/>
</dbReference>
<accession>A0ABV8ACS4</accession>
<evidence type="ECO:0000256" key="1">
    <source>
        <dbReference type="ARBA" id="ARBA00022679"/>
    </source>
</evidence>
<dbReference type="RefSeq" id="WP_380079489.1">
    <property type="nucleotide sequence ID" value="NZ_JBHRZF010000168.1"/>
</dbReference>
<reference evidence="5" key="1">
    <citation type="journal article" date="2019" name="Int. J. Syst. Evol. Microbiol.">
        <title>The Global Catalogue of Microorganisms (GCM) 10K type strain sequencing project: providing services to taxonomists for standard genome sequencing and annotation.</title>
        <authorList>
            <consortium name="The Broad Institute Genomics Platform"/>
            <consortium name="The Broad Institute Genome Sequencing Center for Infectious Disease"/>
            <person name="Wu L."/>
            <person name="Ma J."/>
        </authorList>
    </citation>
    <scope>NUCLEOTIDE SEQUENCE [LARGE SCALE GENOMIC DNA]</scope>
    <source>
        <strain evidence="5">CCTCC AB 2013263</strain>
    </source>
</reference>
<dbReference type="InterPro" id="IPR000182">
    <property type="entry name" value="GNAT_dom"/>
</dbReference>
<evidence type="ECO:0000313" key="4">
    <source>
        <dbReference type="EMBL" id="MFC3862022.1"/>
    </source>
</evidence>
<keyword evidence="1 4" id="KW-0808">Transferase</keyword>
<dbReference type="EC" id="2.3.-.-" evidence="4"/>
<dbReference type="GO" id="GO:0016746">
    <property type="term" value="F:acyltransferase activity"/>
    <property type="evidence" value="ECO:0007669"/>
    <property type="project" value="UniProtKB-KW"/>
</dbReference>
<sequence>MTAPTVTVRPATREDVPAILDIYNHAVIHTTATYDLEPVSLASRLAWFDEKTQSGWPVWVAEKAEEVLGWATYGPFRAKAGYDLTAEHSVYVRDGLRGQGVGRRLMLPLIEDARQRGLHVLIGGVDADNAGSIAFHEALGFDQGVRLREVGRKFDRWLDVQFMQLFL</sequence>
<dbReference type="Proteomes" id="UP001595748">
    <property type="component" value="Unassembled WGS sequence"/>
</dbReference>
<dbReference type="Gene3D" id="3.40.630.30">
    <property type="match status" value="1"/>
</dbReference>